<evidence type="ECO:0000313" key="1">
    <source>
        <dbReference type="EMBL" id="MCM3716126.1"/>
    </source>
</evidence>
<dbReference type="EMBL" id="JAMBOL010000029">
    <property type="protein sequence ID" value="MCM3716126.1"/>
    <property type="molecule type" value="Genomic_DNA"/>
</dbReference>
<gene>
    <name evidence="1" type="ORF">M3202_18955</name>
</gene>
<proteinExistence type="predicted"/>
<reference evidence="1" key="1">
    <citation type="submission" date="2022-05" db="EMBL/GenBank/DDBJ databases">
        <title>Comparative Genomics of Spacecraft Associated Microbes.</title>
        <authorList>
            <person name="Tran M.T."/>
            <person name="Wright A."/>
            <person name="Seuylemezian A."/>
            <person name="Eisen J."/>
            <person name="Coil D."/>
        </authorList>
    </citation>
    <scope>NUCLEOTIDE SEQUENCE</scope>
    <source>
        <strain evidence="1">214.1.1</strain>
    </source>
</reference>
<dbReference type="Proteomes" id="UP001139179">
    <property type="component" value="Unassembled WGS sequence"/>
</dbReference>
<comment type="caution">
    <text evidence="1">The sequence shown here is derived from an EMBL/GenBank/DDBJ whole genome shotgun (WGS) entry which is preliminary data.</text>
</comment>
<accession>A0A9X2DS55</accession>
<organism evidence="1 2">
    <name type="scientific">Halalkalibacter oceani</name>
    <dbReference type="NCBI Taxonomy" id="1653776"/>
    <lineage>
        <taxon>Bacteria</taxon>
        <taxon>Bacillati</taxon>
        <taxon>Bacillota</taxon>
        <taxon>Bacilli</taxon>
        <taxon>Bacillales</taxon>
        <taxon>Bacillaceae</taxon>
        <taxon>Halalkalibacter</taxon>
    </lineage>
</organism>
<dbReference type="InterPro" id="IPR045527">
    <property type="entry name" value="DUF6470"/>
</dbReference>
<keyword evidence="2" id="KW-1185">Reference proteome</keyword>
<dbReference type="RefSeq" id="WP_251224804.1">
    <property type="nucleotide sequence ID" value="NZ_JAMBOL010000029.1"/>
</dbReference>
<sequence>MQLPTLEIHSTDAYIGMSSHRPGPRISQPSADLQIRQQHVGMIEISQTAAKLFIDQRQAFAEANLKTPLRMANDYWNKTTSVVHQYLAKKAQQGDQMMKIENGARGGAAFAQIAKVNGERAPQKAVYTTMPRSAFSISFDYQPGQLSMKAPYKEPDITVTPRPPQIEMPKWQLDVYLRQKNNISFQAVGTEVNMGL</sequence>
<dbReference type="AlphaFoldDB" id="A0A9X2DS55"/>
<name>A0A9X2DS55_9BACI</name>
<protein>
    <submittedName>
        <fullName evidence="1">DUF6470 family protein</fullName>
    </submittedName>
</protein>
<dbReference type="Pfam" id="PF20074">
    <property type="entry name" value="DUF6470"/>
    <property type="match status" value="1"/>
</dbReference>
<evidence type="ECO:0000313" key="2">
    <source>
        <dbReference type="Proteomes" id="UP001139179"/>
    </source>
</evidence>